<name>A0A9X1Y326_9BACL</name>
<dbReference type="AlphaFoldDB" id="A0A9X1Y326"/>
<keyword evidence="3" id="KW-1185">Reference proteome</keyword>
<evidence type="ECO:0000313" key="2">
    <source>
        <dbReference type="EMBL" id="MCK8488438.1"/>
    </source>
</evidence>
<dbReference type="RefSeq" id="WP_248552512.1">
    <property type="nucleotide sequence ID" value="NZ_JALPRK010000013.1"/>
</dbReference>
<keyword evidence="1" id="KW-0175">Coiled coil</keyword>
<evidence type="ECO:0000313" key="3">
    <source>
        <dbReference type="Proteomes" id="UP001139534"/>
    </source>
</evidence>
<dbReference type="EMBL" id="JALPRK010000013">
    <property type="protein sequence ID" value="MCK8488438.1"/>
    <property type="molecule type" value="Genomic_DNA"/>
</dbReference>
<feature type="coiled-coil region" evidence="1">
    <location>
        <begin position="52"/>
        <end position="86"/>
    </location>
</feature>
<protein>
    <submittedName>
        <fullName evidence="2">Uncharacterized protein</fullName>
    </submittedName>
</protein>
<comment type="caution">
    <text evidence="2">The sequence shown here is derived from an EMBL/GenBank/DDBJ whole genome shotgun (WGS) entry which is preliminary data.</text>
</comment>
<gene>
    <name evidence="2" type="ORF">M0651_14780</name>
</gene>
<proteinExistence type="predicted"/>
<reference evidence="2" key="1">
    <citation type="submission" date="2022-04" db="EMBL/GenBank/DDBJ databases">
        <authorList>
            <person name="Seo M.-J."/>
        </authorList>
    </citation>
    <scope>NUCLEOTIDE SEQUENCE</scope>
    <source>
        <strain evidence="2">MBLB2552</strain>
    </source>
</reference>
<evidence type="ECO:0000256" key="1">
    <source>
        <dbReference type="SAM" id="Coils"/>
    </source>
</evidence>
<dbReference type="Proteomes" id="UP001139534">
    <property type="component" value="Unassembled WGS sequence"/>
</dbReference>
<accession>A0A9X1Y326</accession>
<sequence>MQRFERELKDIGASISTNLEIGGLLKFSDYFFDDFFSDWLVQGRINDSLDQVRNQTMAVSEVQRELETAERKLESERAEVHRKYVQAVEQYA</sequence>
<organism evidence="2 3">
    <name type="scientific">Paenibacillus mellifer</name>
    <dbReference type="NCBI Taxonomy" id="2937794"/>
    <lineage>
        <taxon>Bacteria</taxon>
        <taxon>Bacillati</taxon>
        <taxon>Bacillota</taxon>
        <taxon>Bacilli</taxon>
        <taxon>Bacillales</taxon>
        <taxon>Paenibacillaceae</taxon>
        <taxon>Paenibacillus</taxon>
    </lineage>
</organism>